<dbReference type="PANTHER" id="PTHR13164">
    <property type="entry name" value="CALICYLIN BINDING PROTEIN"/>
    <property type="match status" value="1"/>
</dbReference>
<evidence type="ECO:0000313" key="3">
    <source>
        <dbReference type="Proteomes" id="UP001230188"/>
    </source>
</evidence>
<dbReference type="Proteomes" id="UP001230188">
    <property type="component" value="Unassembled WGS sequence"/>
</dbReference>
<name>A0AAD7UHH8_9STRA</name>
<dbReference type="EMBL" id="JAQMWT010000334">
    <property type="protein sequence ID" value="KAJ8604334.1"/>
    <property type="molecule type" value="Genomic_DNA"/>
</dbReference>
<gene>
    <name evidence="2" type="ORF">CTAYLR_002506</name>
</gene>
<protein>
    <recommendedName>
        <fullName evidence="1">CS domain-containing protein</fullName>
    </recommendedName>
</protein>
<dbReference type="InterPro" id="IPR052289">
    <property type="entry name" value="Calcyclin-binding_UBL-bridge"/>
</dbReference>
<dbReference type="GO" id="GO:0005634">
    <property type="term" value="C:nucleus"/>
    <property type="evidence" value="ECO:0007669"/>
    <property type="project" value="TreeGrafter"/>
</dbReference>
<dbReference type="SUPFAM" id="SSF49764">
    <property type="entry name" value="HSP20-like chaperones"/>
    <property type="match status" value="1"/>
</dbReference>
<dbReference type="AlphaFoldDB" id="A0AAD7UHH8"/>
<evidence type="ECO:0000259" key="1">
    <source>
        <dbReference type="PROSITE" id="PS51203"/>
    </source>
</evidence>
<sequence length="160" mass="18328">MPSRPTSLAEVVNLWWLKKRKHARAGNNAYYYAHQLRANGPQWDGDATPRLIERGSSETTKPKSAITRYSWVDDDSKIKVYVPCEECASDDFVHLDWTEASLVLKIDLPDAEHVLRIPKLYDKIQSATCKVKPGDKVVLTLKKVVAGEEKPHKWWDLKKT</sequence>
<evidence type="ECO:0000313" key="2">
    <source>
        <dbReference type="EMBL" id="KAJ8604334.1"/>
    </source>
</evidence>
<dbReference type="PROSITE" id="PS51203">
    <property type="entry name" value="CS"/>
    <property type="match status" value="1"/>
</dbReference>
<dbReference type="InterPro" id="IPR008978">
    <property type="entry name" value="HSP20-like_chaperone"/>
</dbReference>
<dbReference type="PANTHER" id="PTHR13164:SF6">
    <property type="entry name" value="CS DOMAIN-CONTAINING PROTEIN"/>
    <property type="match status" value="1"/>
</dbReference>
<dbReference type="InterPro" id="IPR007052">
    <property type="entry name" value="CS_dom"/>
</dbReference>
<reference evidence="2" key="1">
    <citation type="submission" date="2023-01" db="EMBL/GenBank/DDBJ databases">
        <title>Metagenome sequencing of chrysophaentin producing Chrysophaeum taylorii.</title>
        <authorList>
            <person name="Davison J."/>
            <person name="Bewley C."/>
        </authorList>
    </citation>
    <scope>NUCLEOTIDE SEQUENCE</scope>
    <source>
        <strain evidence="2">NIES-1699</strain>
    </source>
</reference>
<comment type="caution">
    <text evidence="2">The sequence shown here is derived from an EMBL/GenBank/DDBJ whole genome shotgun (WGS) entry which is preliminary data.</text>
</comment>
<organism evidence="2 3">
    <name type="scientific">Chrysophaeum taylorii</name>
    <dbReference type="NCBI Taxonomy" id="2483200"/>
    <lineage>
        <taxon>Eukaryota</taxon>
        <taxon>Sar</taxon>
        <taxon>Stramenopiles</taxon>
        <taxon>Ochrophyta</taxon>
        <taxon>Pelagophyceae</taxon>
        <taxon>Pelagomonadales</taxon>
        <taxon>Pelagomonadaceae</taxon>
        <taxon>Chrysophaeum</taxon>
    </lineage>
</organism>
<dbReference type="Pfam" id="PF04969">
    <property type="entry name" value="CS"/>
    <property type="match status" value="1"/>
</dbReference>
<keyword evidence="3" id="KW-1185">Reference proteome</keyword>
<feature type="domain" description="CS" evidence="1">
    <location>
        <begin position="64"/>
        <end position="158"/>
    </location>
</feature>
<accession>A0AAD7UHH8</accession>
<dbReference type="Gene3D" id="2.60.40.790">
    <property type="match status" value="1"/>
</dbReference>
<proteinExistence type="predicted"/>